<dbReference type="InParanoid" id="A0A316W3D9"/>
<feature type="compositionally biased region" description="Basic and acidic residues" evidence="1">
    <location>
        <begin position="1"/>
        <end position="14"/>
    </location>
</feature>
<dbReference type="EMBL" id="KZ819362">
    <property type="protein sequence ID" value="PWN44310.1"/>
    <property type="molecule type" value="Genomic_DNA"/>
</dbReference>
<reference evidence="3 4" key="1">
    <citation type="journal article" date="2018" name="Mol. Biol. Evol.">
        <title>Broad Genomic Sampling Reveals a Smut Pathogenic Ancestry of the Fungal Clade Ustilaginomycotina.</title>
        <authorList>
            <person name="Kijpornyongpan T."/>
            <person name="Mondo S.J."/>
            <person name="Barry K."/>
            <person name="Sandor L."/>
            <person name="Lee J."/>
            <person name="Lipzen A."/>
            <person name="Pangilinan J."/>
            <person name="LaButti K."/>
            <person name="Hainaut M."/>
            <person name="Henrissat B."/>
            <person name="Grigoriev I.V."/>
            <person name="Spatafora J.W."/>
            <person name="Aime M.C."/>
        </authorList>
    </citation>
    <scope>NUCLEOTIDE SEQUENCE [LARGE SCALE GENOMIC DNA]</scope>
    <source>
        <strain evidence="3 4">MCA 4658</strain>
    </source>
</reference>
<feature type="region of interest" description="Disordered" evidence="1">
    <location>
        <begin position="224"/>
        <end position="332"/>
    </location>
</feature>
<feature type="region of interest" description="Disordered" evidence="1">
    <location>
        <begin position="1117"/>
        <end position="1166"/>
    </location>
</feature>
<feature type="region of interest" description="Disordered" evidence="1">
    <location>
        <begin position="1"/>
        <end position="79"/>
    </location>
</feature>
<feature type="region of interest" description="Disordered" evidence="1">
    <location>
        <begin position="1000"/>
        <end position="1103"/>
    </location>
</feature>
<feature type="compositionally biased region" description="Low complexity" evidence="1">
    <location>
        <begin position="182"/>
        <end position="205"/>
    </location>
</feature>
<keyword evidence="4" id="KW-1185">Reference proteome</keyword>
<dbReference type="Proteomes" id="UP000245783">
    <property type="component" value="Unassembled WGS sequence"/>
</dbReference>
<feature type="compositionally biased region" description="Low complexity" evidence="1">
    <location>
        <begin position="20"/>
        <end position="33"/>
    </location>
</feature>
<dbReference type="STRING" id="1522189.A0A316W3D9"/>
<gene>
    <name evidence="3" type="ORF">IE81DRAFT_29885</name>
</gene>
<feature type="compositionally biased region" description="Low complexity" evidence="1">
    <location>
        <begin position="139"/>
        <end position="152"/>
    </location>
</feature>
<feature type="compositionally biased region" description="Basic and acidic residues" evidence="1">
    <location>
        <begin position="263"/>
        <end position="272"/>
    </location>
</feature>
<evidence type="ECO:0000313" key="4">
    <source>
        <dbReference type="Proteomes" id="UP000245783"/>
    </source>
</evidence>
<dbReference type="GeneID" id="37034061"/>
<dbReference type="InterPro" id="IPR047168">
    <property type="entry name" value="LEC1-like"/>
</dbReference>
<protein>
    <recommendedName>
        <fullName evidence="2">PX domain-containing protein</fullName>
    </recommendedName>
</protein>
<name>A0A316W3D9_9BASI</name>
<feature type="compositionally biased region" description="Polar residues" evidence="1">
    <location>
        <begin position="572"/>
        <end position="586"/>
    </location>
</feature>
<feature type="compositionally biased region" description="Basic and acidic residues" evidence="1">
    <location>
        <begin position="1153"/>
        <end position="1166"/>
    </location>
</feature>
<proteinExistence type="predicted"/>
<dbReference type="GO" id="GO:0035091">
    <property type="term" value="F:phosphatidylinositol binding"/>
    <property type="evidence" value="ECO:0007669"/>
    <property type="project" value="TreeGrafter"/>
</dbReference>
<dbReference type="OrthoDB" id="71672at2759"/>
<feature type="domain" description="PX" evidence="2">
    <location>
        <begin position="1274"/>
        <end position="1609"/>
    </location>
</feature>
<feature type="compositionally biased region" description="Basic and acidic residues" evidence="1">
    <location>
        <begin position="297"/>
        <end position="307"/>
    </location>
</feature>
<dbReference type="Pfam" id="PF12825">
    <property type="entry name" value="DUF3818"/>
    <property type="match status" value="1"/>
</dbReference>
<feature type="compositionally biased region" description="Basic residues" evidence="1">
    <location>
        <begin position="1134"/>
        <end position="1143"/>
    </location>
</feature>
<feature type="compositionally biased region" description="Polar residues" evidence="1">
    <location>
        <begin position="34"/>
        <end position="56"/>
    </location>
</feature>
<accession>A0A316W3D9</accession>
<feature type="compositionally biased region" description="Low complexity" evidence="1">
    <location>
        <begin position="485"/>
        <end position="494"/>
    </location>
</feature>
<evidence type="ECO:0000256" key="1">
    <source>
        <dbReference type="SAM" id="MobiDB-lite"/>
    </source>
</evidence>
<evidence type="ECO:0000259" key="2">
    <source>
        <dbReference type="Pfam" id="PF12825"/>
    </source>
</evidence>
<feature type="compositionally biased region" description="Basic and acidic residues" evidence="1">
    <location>
        <begin position="632"/>
        <end position="641"/>
    </location>
</feature>
<feature type="region of interest" description="Disordered" evidence="1">
    <location>
        <begin position="1628"/>
        <end position="1652"/>
    </location>
</feature>
<feature type="region of interest" description="Disordered" evidence="1">
    <location>
        <begin position="396"/>
        <end position="427"/>
    </location>
</feature>
<feature type="compositionally biased region" description="Polar residues" evidence="1">
    <location>
        <begin position="1061"/>
        <end position="1074"/>
    </location>
</feature>
<dbReference type="InterPro" id="IPR024554">
    <property type="entry name" value="LEC1-like_C"/>
</dbReference>
<feature type="compositionally biased region" description="Low complexity" evidence="1">
    <location>
        <begin position="1030"/>
        <end position="1044"/>
    </location>
</feature>
<feature type="region of interest" description="Disordered" evidence="1">
    <location>
        <begin position="526"/>
        <end position="655"/>
    </location>
</feature>
<sequence length="1737" mass="186146">MLRERSDQADRSRSIDASGAAQPLAQQAPLNLPSSQLNRHSSTRSVTSPTASTSSHLLGRSDWFGPTEDEDDYDDSAKISPSAFEHDTILGVDAAVFWARAQAELIDSPKPQAQELPEPSGSALQPVHAQPEIQQPGKPAATEVAALEAPAEVEPHQASTPKESSKVGLLARKSLRGRRRASLPAPSPQSSSAPSADTSTSAAALSAQPLNASLSATPTINGLASTIGSQKLQRRATGGGILSRLRRINRKESRRPGTAIDEEAAKSNKDDMTATPDLSSADTSLQSEDSSAPPGEQRAEFLDKADALTRPPPSRQISHLDGLESPSEASERQALDAVANAVVAPLQVDVSARPTTPFNFKDVGIERQPQLISAGDEGDSDSYQRVGVGHPRIHSIQPSLVDDESIRGTGDSDEEGEGDGTVGAAGILSIDDKWLESRIEQRRREEFEDQSAHPLASGTSTAGPRAEEPQSASLTDQVPAPPGDTTSPLTSPLTRSGFQLRLPQGVIAAARQGHVRKVSVPGAFLTDDDGTDSSANASPVADAPLGDAPSTPGAKTQQHQRDATVFADAHSRQTSRASVQSENTNGAPEVSNERVATKLPMKPPGHWAGAEDEDAPTPRGHAVQKTSYFEAQDTHSRDASTSKHPGVDGPTLSQVTAPPIFRNVKAPKHTWLRHTELGAPHLGCFMRTLVERQMNFELARSWLLTSIAAPSEPAALGKDDLAIFKRSPHDVGLPRPRLPILHFMLARVLSTCPLLVDSVAPKGTAVSSEVAEGFMSSAIVPLLRARQSMSLSHAVDRHGEGMGTEFDARSTLDEVQGVLTRGIAAYVTSILGASLAREGLKMTQVPLPNGINTLMPLSAYYAHRAPMPKLKQGGYEVDIVSLRAHSATECEFVIAIRRFGFPVSYVIRSEDDFFEYARGLAAELGPKARVRPLPPRPIAGANGGEYSGSLGPLTGNAALAGSQNGRRDSMSSLRSLVTSGFRPSQANEASQSVLSVQTNKNTGAVNGAAPASPLSPRMHRYGGGVPPRPSFSRTRSTDSSRPGSIHPAQDTQSAHGHAPQASGTTGRNTSQVSLAGSERALPRGRSQVNVASPPIKDPALPLSPSAAEGFVQLDNSSKAMMGTTSSKGGDGRGRSRLFSKRSSSRGPSPSGLRYKEAGGIGRDKSARKAAAEGEYIAPSAHHEARRQHLRSWLRDALAVRGAGHCSETRQFLVTGSFSDKELRTGTRADLEMRHRLDEESRGEREAVAAGSAEEVIELQDEQNALWRSCTTQQGFLDAFGALRTSPTFSELPLPYQRLASWANLKLAHVLYGIFVSGSESSKNLIRAQDLFNAIPWRGLSFAMRDPTGVMLQRVRAALQGQDFLDRLLAVLLEDGGGKGGMQLELDDLRRRFGSPVYRKIEAFVSYTDAKKRLIRSSAESARIPLVAAIARGSDAPRLTEEGVKRIVRATRAWQDFHATLPNAKDIQRELKASVDVRLIADMQRALRLLSLRRDAEEIRVALEKPEIRDIFSALFEPFGNALRRLHKSSAKMPDAVADTKEFLARLLDVVSGLRSRVQDPWRSISTIATLLDDAVPGWYAFLHSTVTLPDGSNGGSLTEDIFVWLHHLARLAGSGCDDIIAAWAPPSRPASMMHESEGSKSPPPAPLSGPSVLDASARGDITELEAAARRKKQAEFVEACRWAAGDVDEAQPVQVFGAAGKTRTEAIFADPIKPAPPTPHLDRFRPAFRDALARVLR</sequence>
<feature type="region of interest" description="Disordered" evidence="1">
    <location>
        <begin position="442"/>
        <end position="495"/>
    </location>
</feature>
<feature type="compositionally biased region" description="Polar residues" evidence="1">
    <location>
        <begin position="276"/>
        <end position="290"/>
    </location>
</feature>
<dbReference type="PANTHER" id="PTHR47185:SF1">
    <property type="entry name" value="PX DOMAIN-CONTAINING PROTEIN YPR097W"/>
    <property type="match status" value="1"/>
</dbReference>
<evidence type="ECO:0000313" key="3">
    <source>
        <dbReference type="EMBL" id="PWN44310.1"/>
    </source>
</evidence>
<organism evidence="3 4">
    <name type="scientific">Ceraceosorus guamensis</name>
    <dbReference type="NCBI Taxonomy" id="1522189"/>
    <lineage>
        <taxon>Eukaryota</taxon>
        <taxon>Fungi</taxon>
        <taxon>Dikarya</taxon>
        <taxon>Basidiomycota</taxon>
        <taxon>Ustilaginomycotina</taxon>
        <taxon>Exobasidiomycetes</taxon>
        <taxon>Ceraceosorales</taxon>
        <taxon>Ceraceosoraceae</taxon>
        <taxon>Ceraceosorus</taxon>
    </lineage>
</organism>
<dbReference type="PANTHER" id="PTHR47185">
    <property type="entry name" value="PX DOMAIN-CONTAINING PROTEIN YPR097W"/>
    <property type="match status" value="1"/>
</dbReference>
<feature type="region of interest" description="Disordered" evidence="1">
    <location>
        <begin position="108"/>
        <end position="205"/>
    </location>
</feature>
<dbReference type="RefSeq" id="XP_025371470.1">
    <property type="nucleotide sequence ID" value="XM_025512191.1"/>
</dbReference>